<proteinExistence type="predicted"/>
<protein>
    <submittedName>
        <fullName evidence="1">DUF3304 domain-containing protein</fullName>
    </submittedName>
</protein>
<accession>A0ABY5ACB0</accession>
<dbReference type="GeneID" id="300080154"/>
<organism evidence="1 2">
    <name type="scientific">Ectopseudomonas hydrolytica</name>
    <dbReference type="NCBI Taxonomy" id="2493633"/>
    <lineage>
        <taxon>Bacteria</taxon>
        <taxon>Pseudomonadati</taxon>
        <taxon>Pseudomonadota</taxon>
        <taxon>Gammaproteobacteria</taxon>
        <taxon>Pseudomonadales</taxon>
        <taxon>Pseudomonadaceae</taxon>
        <taxon>Ectopseudomonas</taxon>
    </lineage>
</organism>
<dbReference type="Proteomes" id="UP001054897">
    <property type="component" value="Chromosome"/>
</dbReference>
<reference evidence="1" key="1">
    <citation type="submission" date="2022-06" db="EMBL/GenBank/DDBJ databases">
        <title>Complete genome of Pseudomonas hydrolytica DSWY01T.</title>
        <authorList>
            <person name="Jung J."/>
            <person name="Jeon C.O."/>
        </authorList>
    </citation>
    <scope>NUCLEOTIDE SEQUENCE</scope>
    <source>
        <strain evidence="1">DSWY01</strain>
    </source>
</reference>
<name>A0ABY5ACB0_9GAMM</name>
<dbReference type="RefSeq" id="WP_129482881.1">
    <property type="nucleotide sequence ID" value="NZ_CP099397.1"/>
</dbReference>
<evidence type="ECO:0000313" key="2">
    <source>
        <dbReference type="Proteomes" id="UP001054897"/>
    </source>
</evidence>
<keyword evidence="2" id="KW-1185">Reference proteome</keyword>
<dbReference type="EMBL" id="CP099397">
    <property type="protein sequence ID" value="USR40654.1"/>
    <property type="molecule type" value="Genomic_DNA"/>
</dbReference>
<dbReference type="Pfam" id="PF11745">
    <property type="entry name" value="DUF3304"/>
    <property type="match status" value="1"/>
</dbReference>
<dbReference type="InterPro" id="IPR021733">
    <property type="entry name" value="DUF3304"/>
</dbReference>
<evidence type="ECO:0000313" key="1">
    <source>
        <dbReference type="EMBL" id="USR40654.1"/>
    </source>
</evidence>
<sequence length="156" mass="17273">MKWAPSSPHKSLIGLLLVGALLLVCMAWAYRQMPGATLYVHNHTDRPIFSYAVNEAWGGNASAFGGGGAACCSRIEGDVLSVQWIKSTTQAQYDAGLREETITRQVPSPPRTRQDNYLHVHFFPGDQVRLFWSPTPGSPYKALKEAPEQEMADEPR</sequence>
<gene>
    <name evidence="1" type="ORF">L1F06_004215</name>
</gene>